<feature type="region of interest" description="Disordered" evidence="1">
    <location>
        <begin position="208"/>
        <end position="227"/>
    </location>
</feature>
<evidence type="ECO:0000256" key="2">
    <source>
        <dbReference type="SAM" id="Phobius"/>
    </source>
</evidence>
<gene>
    <name evidence="3" type="ORF">LEUCIP111803_02550</name>
</gene>
<keyword evidence="2" id="KW-0812">Transmembrane</keyword>
<dbReference type="PANTHER" id="PTHR40078">
    <property type="entry name" value="INTEGRAL MEMBRANE PROTEIN-RELATED"/>
    <property type="match status" value="1"/>
</dbReference>
<feature type="transmembrane region" description="Helical" evidence="2">
    <location>
        <begin position="76"/>
        <end position="97"/>
    </location>
</feature>
<evidence type="ECO:0000313" key="3">
    <source>
        <dbReference type="EMBL" id="CAG7622743.1"/>
    </source>
</evidence>
<comment type="caution">
    <text evidence="3">The sequence shown here is derived from an EMBL/GenBank/DDBJ whole genome shotgun (WGS) entry which is preliminary data.</text>
</comment>
<evidence type="ECO:0008006" key="5">
    <source>
        <dbReference type="Google" id="ProtNLM"/>
    </source>
</evidence>
<keyword evidence="4" id="KW-1185">Reference proteome</keyword>
<evidence type="ECO:0000313" key="4">
    <source>
        <dbReference type="Proteomes" id="UP000693892"/>
    </source>
</evidence>
<protein>
    <recommendedName>
        <fullName evidence="5">Membrane protein YczE</fullName>
    </recommendedName>
</protein>
<dbReference type="EMBL" id="CAJVAP010000050">
    <property type="protein sequence ID" value="CAG7622743.1"/>
    <property type="molecule type" value="Genomic_DNA"/>
</dbReference>
<dbReference type="Proteomes" id="UP000693892">
    <property type="component" value="Unassembled WGS sequence"/>
</dbReference>
<feature type="compositionally biased region" description="Low complexity" evidence="1">
    <location>
        <begin position="209"/>
        <end position="227"/>
    </location>
</feature>
<keyword evidence="2" id="KW-0472">Membrane</keyword>
<name>A0A916NPP8_9MICO</name>
<feature type="transmembrane region" description="Helical" evidence="2">
    <location>
        <begin position="12"/>
        <end position="29"/>
    </location>
</feature>
<keyword evidence="2" id="KW-1133">Transmembrane helix</keyword>
<organism evidence="3 4">
    <name type="scientific">Leucobacter soli</name>
    <dbReference type="NCBI Taxonomy" id="2812850"/>
    <lineage>
        <taxon>Bacteria</taxon>
        <taxon>Bacillati</taxon>
        <taxon>Actinomycetota</taxon>
        <taxon>Actinomycetes</taxon>
        <taxon>Micrococcales</taxon>
        <taxon>Microbacteriaceae</taxon>
        <taxon>Leucobacter</taxon>
    </lineage>
</organism>
<reference evidence="3" key="1">
    <citation type="submission" date="2021-06" db="EMBL/GenBank/DDBJ databases">
        <authorList>
            <person name="Criscuolo A."/>
        </authorList>
    </citation>
    <scope>NUCLEOTIDE SEQUENCE</scope>
    <source>
        <strain evidence="3">CIP111803</strain>
    </source>
</reference>
<evidence type="ECO:0000256" key="1">
    <source>
        <dbReference type="SAM" id="MobiDB-lite"/>
    </source>
</evidence>
<dbReference type="AlphaFoldDB" id="A0A916NPP8"/>
<sequence>MRLPERLLRRSTQLLIGLFLFGFGVSLIVRGDLGAAPWDVLTLGIISHIPVSFGVVTISVSIIVLLCWIPLREKPGIGTLLNAVLIGPSADVGFLVLPETTELWLRILYLVLGVVLIGVASGLYIGARLGPGPRDGLMTGLHRVTKLPIWVTRTGLEATVLLIGWLLGGTVGFGTLFFVLAIGPLCQVFLPLFSIPLARDADPAAQVEADPATAPATRAAAPGSGSD</sequence>
<feature type="transmembrane region" description="Helical" evidence="2">
    <location>
        <begin position="49"/>
        <end position="69"/>
    </location>
</feature>
<dbReference type="InterPro" id="IPR038750">
    <property type="entry name" value="YczE/YyaS-like"/>
</dbReference>
<dbReference type="Pfam" id="PF19700">
    <property type="entry name" value="DUF6198"/>
    <property type="match status" value="1"/>
</dbReference>
<feature type="transmembrane region" description="Helical" evidence="2">
    <location>
        <begin position="103"/>
        <end position="126"/>
    </location>
</feature>
<dbReference type="RefSeq" id="WP_218116460.1">
    <property type="nucleotide sequence ID" value="NZ_CAJVAP010000050.1"/>
</dbReference>
<accession>A0A916NPP8</accession>
<proteinExistence type="predicted"/>
<dbReference type="PANTHER" id="PTHR40078:SF1">
    <property type="entry name" value="INTEGRAL MEMBRANE PROTEIN"/>
    <property type="match status" value="1"/>
</dbReference>